<keyword evidence="3" id="KW-0328">Glycosyltransferase</keyword>
<dbReference type="PANTHER" id="PTHR43630">
    <property type="entry name" value="POLY-BETA-1,6-N-ACETYL-D-GLUCOSAMINE SYNTHASE"/>
    <property type="match status" value="1"/>
</dbReference>
<accession>A0ABW5X9A3</accession>
<keyword evidence="4" id="KW-1185">Reference proteome</keyword>
<feature type="domain" description="Glycosyltransferase 2-like" evidence="2">
    <location>
        <begin position="7"/>
        <end position="103"/>
    </location>
</feature>
<dbReference type="Pfam" id="PF00535">
    <property type="entry name" value="Glycos_transf_2"/>
    <property type="match status" value="1"/>
</dbReference>
<organism evidence="3 4">
    <name type="scientific">Christiangramia antarctica</name>
    <dbReference type="NCBI Taxonomy" id="2058158"/>
    <lineage>
        <taxon>Bacteria</taxon>
        <taxon>Pseudomonadati</taxon>
        <taxon>Bacteroidota</taxon>
        <taxon>Flavobacteriia</taxon>
        <taxon>Flavobacteriales</taxon>
        <taxon>Flavobacteriaceae</taxon>
        <taxon>Christiangramia</taxon>
    </lineage>
</organism>
<dbReference type="CDD" id="cd02511">
    <property type="entry name" value="Beta4Glucosyltransferase"/>
    <property type="match status" value="1"/>
</dbReference>
<gene>
    <name evidence="3" type="ORF">ACFSYS_16550</name>
</gene>
<dbReference type="RefSeq" id="WP_251740047.1">
    <property type="nucleotide sequence ID" value="NZ_JBHUOJ010000037.1"/>
</dbReference>
<evidence type="ECO:0000313" key="4">
    <source>
        <dbReference type="Proteomes" id="UP001597438"/>
    </source>
</evidence>
<dbReference type="InterPro" id="IPR029044">
    <property type="entry name" value="Nucleotide-diphossugar_trans"/>
</dbReference>
<dbReference type="GO" id="GO:0016757">
    <property type="term" value="F:glycosyltransferase activity"/>
    <property type="evidence" value="ECO:0007669"/>
    <property type="project" value="UniProtKB-KW"/>
</dbReference>
<dbReference type="InterPro" id="IPR001173">
    <property type="entry name" value="Glyco_trans_2-like"/>
</dbReference>
<comment type="similarity">
    <text evidence="1">Belongs to the glycosyltransferase 2 family. WaaE/KdtX subfamily.</text>
</comment>
<evidence type="ECO:0000259" key="2">
    <source>
        <dbReference type="Pfam" id="PF00535"/>
    </source>
</evidence>
<dbReference type="EMBL" id="JBHUOJ010000037">
    <property type="protein sequence ID" value="MFD2834904.1"/>
    <property type="molecule type" value="Genomic_DNA"/>
</dbReference>
<dbReference type="Proteomes" id="UP001597438">
    <property type="component" value="Unassembled WGS sequence"/>
</dbReference>
<evidence type="ECO:0000256" key="1">
    <source>
        <dbReference type="ARBA" id="ARBA00038494"/>
    </source>
</evidence>
<evidence type="ECO:0000313" key="3">
    <source>
        <dbReference type="EMBL" id="MFD2834904.1"/>
    </source>
</evidence>
<keyword evidence="3" id="KW-0808">Transferase</keyword>
<reference evidence="4" key="1">
    <citation type="journal article" date="2019" name="Int. J. Syst. Evol. Microbiol.">
        <title>The Global Catalogue of Microorganisms (GCM) 10K type strain sequencing project: providing services to taxonomists for standard genome sequencing and annotation.</title>
        <authorList>
            <consortium name="The Broad Institute Genomics Platform"/>
            <consortium name="The Broad Institute Genome Sequencing Center for Infectious Disease"/>
            <person name="Wu L."/>
            <person name="Ma J."/>
        </authorList>
    </citation>
    <scope>NUCLEOTIDE SEQUENCE [LARGE SCALE GENOMIC DNA]</scope>
    <source>
        <strain evidence="4">KCTC 52925</strain>
    </source>
</reference>
<protein>
    <submittedName>
        <fullName evidence="3">Glycosyltransferase family 2 protein</fullName>
        <ecNumber evidence="3">2.4.-.-</ecNumber>
    </submittedName>
</protein>
<dbReference type="EC" id="2.4.-.-" evidence="3"/>
<dbReference type="Gene3D" id="3.90.550.10">
    <property type="entry name" value="Spore Coat Polysaccharide Biosynthesis Protein SpsA, Chain A"/>
    <property type="match status" value="1"/>
</dbReference>
<dbReference type="SUPFAM" id="SSF53448">
    <property type="entry name" value="Nucleotide-diphospho-sugar transferases"/>
    <property type="match status" value="1"/>
</dbReference>
<dbReference type="PANTHER" id="PTHR43630:SF2">
    <property type="entry name" value="GLYCOSYLTRANSFERASE"/>
    <property type="match status" value="1"/>
</dbReference>
<proteinExistence type="inferred from homology"/>
<name>A0ABW5X9A3_9FLAO</name>
<comment type="caution">
    <text evidence="3">The sequence shown here is derived from an EMBL/GenBank/DDBJ whole genome shotgun (WGS) entry which is preliminary data.</text>
</comment>
<sequence length="299" mass="35457">MNRVSLSAIILTFNEEIHLQRCIDSLKNVCEDIIIVDSFSKDKTKDIALKNNARFVQNKWINHAIQFNWALENCDIKKDWILRLDADEYLTPALQDEIIEKLNLIDLSVTGIMLPLQRIFMNRHLKKGYDEIKLLRIFRNGKGKSENRWMDEHISLSEGLTIEFSNSLADHNLNSLHWWTTKHNGYSIREAIDLLDIELGIVTHKKEISKISAQAAKKRKLKKNYAHKPLFLRAFIYFIYRYFFRLGFTEGKEGFLWHFLQGWWYRTLVDAKIYEIKKACGNDKEKIKDYIQKQYQIVI</sequence>